<dbReference type="Proteomes" id="UP000694388">
    <property type="component" value="Unplaced"/>
</dbReference>
<evidence type="ECO:0000256" key="1">
    <source>
        <dbReference type="SAM" id="MobiDB-lite"/>
    </source>
</evidence>
<dbReference type="Ensembl" id="ENSEBUT00000004477.1">
    <property type="protein sequence ID" value="ENSEBUP00000004062.1"/>
    <property type="gene ID" value="ENSEBUG00000002892.1"/>
</dbReference>
<accession>A0A8C4NK00</accession>
<protein>
    <submittedName>
        <fullName evidence="2">Uncharacterized protein</fullName>
    </submittedName>
</protein>
<dbReference type="AlphaFoldDB" id="A0A8C4NK00"/>
<name>A0A8C4NK00_EPTBU</name>
<evidence type="ECO:0000313" key="2">
    <source>
        <dbReference type="Ensembl" id="ENSEBUP00000004062.1"/>
    </source>
</evidence>
<evidence type="ECO:0000313" key="3">
    <source>
        <dbReference type="Proteomes" id="UP000694388"/>
    </source>
</evidence>
<feature type="region of interest" description="Disordered" evidence="1">
    <location>
        <begin position="1"/>
        <end position="23"/>
    </location>
</feature>
<reference evidence="2" key="2">
    <citation type="submission" date="2025-09" db="UniProtKB">
        <authorList>
            <consortium name="Ensembl"/>
        </authorList>
    </citation>
    <scope>IDENTIFICATION</scope>
</reference>
<keyword evidence="3" id="KW-1185">Reference proteome</keyword>
<sequence length="95" mass="10702">MVPIIIRENRGSSKASSESPCGLSPDITELERFINSYVQDYHGEGWLNDVPNDADPERLPRPPILQEERLSDSFIRVANAVRKVCDTPGTQQYKS</sequence>
<reference evidence="2" key="1">
    <citation type="submission" date="2025-08" db="UniProtKB">
        <authorList>
            <consortium name="Ensembl"/>
        </authorList>
    </citation>
    <scope>IDENTIFICATION</scope>
</reference>
<proteinExistence type="predicted"/>
<organism evidence="2 3">
    <name type="scientific">Eptatretus burgeri</name>
    <name type="common">Inshore hagfish</name>
    <dbReference type="NCBI Taxonomy" id="7764"/>
    <lineage>
        <taxon>Eukaryota</taxon>
        <taxon>Metazoa</taxon>
        <taxon>Chordata</taxon>
        <taxon>Craniata</taxon>
        <taxon>Vertebrata</taxon>
        <taxon>Cyclostomata</taxon>
        <taxon>Myxini</taxon>
        <taxon>Myxiniformes</taxon>
        <taxon>Myxinidae</taxon>
        <taxon>Eptatretinae</taxon>
        <taxon>Eptatretus</taxon>
    </lineage>
</organism>